<evidence type="ECO:0000259" key="3">
    <source>
        <dbReference type="Pfam" id="PF20720"/>
    </source>
</evidence>
<evidence type="ECO:0000259" key="2">
    <source>
        <dbReference type="Pfam" id="PF18738"/>
    </source>
</evidence>
<dbReference type="Proteomes" id="UP000683360">
    <property type="component" value="Unassembled WGS sequence"/>
</dbReference>
<dbReference type="SUPFAM" id="SSF52540">
    <property type="entry name" value="P-loop containing nucleoside triphosphate hydrolases"/>
    <property type="match status" value="1"/>
</dbReference>
<name>A0A8S3RJN5_MYTED</name>
<proteinExistence type="predicted"/>
<dbReference type="OrthoDB" id="6062647at2759"/>
<dbReference type="InterPro" id="IPR049050">
    <property type="entry name" value="nSTAND3"/>
</dbReference>
<dbReference type="Pfam" id="PF20720">
    <property type="entry name" value="nSTAND3"/>
    <property type="match status" value="1"/>
</dbReference>
<feature type="domain" description="Novel STAND NTPase 3" evidence="3">
    <location>
        <begin position="196"/>
        <end position="291"/>
    </location>
</feature>
<evidence type="ECO:0000313" key="4">
    <source>
        <dbReference type="EMBL" id="CAG2207145.1"/>
    </source>
</evidence>
<evidence type="ECO:0000256" key="1">
    <source>
        <dbReference type="SAM" id="Coils"/>
    </source>
</evidence>
<gene>
    <name evidence="4" type="ORF">MEDL_21408</name>
</gene>
<reference evidence="4" key="1">
    <citation type="submission" date="2021-03" db="EMBL/GenBank/DDBJ databases">
        <authorList>
            <person name="Bekaert M."/>
        </authorList>
    </citation>
    <scope>NUCLEOTIDE SEQUENCE</scope>
</reference>
<dbReference type="InterPro" id="IPR041249">
    <property type="entry name" value="HEPN_DZIP3"/>
</dbReference>
<evidence type="ECO:0008006" key="6">
    <source>
        <dbReference type="Google" id="ProtNLM"/>
    </source>
</evidence>
<sequence>MVCFLPCKCGIPLIIISRNWLKHHDEFKSFVLTDVPNSDTFDITLIITLLRNLADLIPPHGGYDRLPSAIETTPGSDLARIKYYRNYLAHLDDAKIDNTFSTLPGKTLAIYRLAGSSMKHQCDQLKTKVLDQTNKDIILEIRYSRNEIQELKQSLENLKIIHEENESKNDTTRQVLLTEIEKLKAEQEELFKEHQRASDYVIACLEDNKCVTITAPPGLGKSFIARHTALVLKMGGYNIIPVSSPTDIRDYYQPGRLAVFIVDDICGNFTANQQQIENWKQLFPVIKTILQTIVVRLSLNLSLQVCIYACANNFHFISSESSECESSGDEFIQPRNRNIKRLKLDKPKKFQINAMFVEKTTKI</sequence>
<keyword evidence="5" id="KW-1185">Reference proteome</keyword>
<keyword evidence="1" id="KW-0175">Coiled coil</keyword>
<feature type="coiled-coil region" evidence="1">
    <location>
        <begin position="141"/>
        <end position="200"/>
    </location>
</feature>
<protein>
    <recommendedName>
        <fullName evidence="6">DZIP3-like HEPN domain-containing protein</fullName>
    </recommendedName>
</protein>
<dbReference type="InterPro" id="IPR027417">
    <property type="entry name" value="P-loop_NTPase"/>
</dbReference>
<evidence type="ECO:0000313" key="5">
    <source>
        <dbReference type="Proteomes" id="UP000683360"/>
    </source>
</evidence>
<comment type="caution">
    <text evidence="4">The sequence shown here is derived from an EMBL/GenBank/DDBJ whole genome shotgun (WGS) entry which is preliminary data.</text>
</comment>
<organism evidence="4 5">
    <name type="scientific">Mytilus edulis</name>
    <name type="common">Blue mussel</name>
    <dbReference type="NCBI Taxonomy" id="6550"/>
    <lineage>
        <taxon>Eukaryota</taxon>
        <taxon>Metazoa</taxon>
        <taxon>Spiralia</taxon>
        <taxon>Lophotrochozoa</taxon>
        <taxon>Mollusca</taxon>
        <taxon>Bivalvia</taxon>
        <taxon>Autobranchia</taxon>
        <taxon>Pteriomorphia</taxon>
        <taxon>Mytilida</taxon>
        <taxon>Mytiloidea</taxon>
        <taxon>Mytilidae</taxon>
        <taxon>Mytilinae</taxon>
        <taxon>Mytilus</taxon>
    </lineage>
</organism>
<dbReference type="AlphaFoldDB" id="A0A8S3RJN5"/>
<feature type="domain" description="DZIP3-like HEPN" evidence="2">
    <location>
        <begin position="33"/>
        <end position="135"/>
    </location>
</feature>
<dbReference type="Pfam" id="PF18738">
    <property type="entry name" value="HEPN_DZIP3"/>
    <property type="match status" value="1"/>
</dbReference>
<accession>A0A8S3RJN5</accession>
<dbReference type="EMBL" id="CAJPWZ010001071">
    <property type="protein sequence ID" value="CAG2207145.1"/>
    <property type="molecule type" value="Genomic_DNA"/>
</dbReference>